<dbReference type="AlphaFoldDB" id="A0A5B9QDG8"/>
<gene>
    <name evidence="1" type="ORF">Pr1d_22760</name>
</gene>
<keyword evidence="2" id="KW-1185">Reference proteome</keyword>
<name>A0A5B9QDG8_9BACT</name>
<dbReference type="KEGG" id="bgok:Pr1d_22760"/>
<accession>A0A5B9QDG8</accession>
<protein>
    <submittedName>
        <fullName evidence="1">Uncharacterized protein</fullName>
    </submittedName>
</protein>
<dbReference type="EMBL" id="CP042913">
    <property type="protein sequence ID" value="QEG34986.1"/>
    <property type="molecule type" value="Genomic_DNA"/>
</dbReference>
<evidence type="ECO:0000313" key="2">
    <source>
        <dbReference type="Proteomes" id="UP000323917"/>
    </source>
</evidence>
<dbReference type="Proteomes" id="UP000323917">
    <property type="component" value="Chromosome"/>
</dbReference>
<proteinExistence type="predicted"/>
<reference evidence="1 2" key="1">
    <citation type="submission" date="2019-08" db="EMBL/GenBank/DDBJ databases">
        <title>Deep-cultivation of Planctomycetes and their phenomic and genomic characterization uncovers novel biology.</title>
        <authorList>
            <person name="Wiegand S."/>
            <person name="Jogler M."/>
            <person name="Boedeker C."/>
            <person name="Pinto D."/>
            <person name="Vollmers J."/>
            <person name="Rivas-Marin E."/>
            <person name="Kohn T."/>
            <person name="Peeters S.H."/>
            <person name="Heuer A."/>
            <person name="Rast P."/>
            <person name="Oberbeckmann S."/>
            <person name="Bunk B."/>
            <person name="Jeske O."/>
            <person name="Meyerdierks A."/>
            <person name="Storesund J.E."/>
            <person name="Kallscheuer N."/>
            <person name="Luecker S."/>
            <person name="Lage O.M."/>
            <person name="Pohl T."/>
            <person name="Merkel B.J."/>
            <person name="Hornburger P."/>
            <person name="Mueller R.-W."/>
            <person name="Bruemmer F."/>
            <person name="Labrenz M."/>
            <person name="Spormann A.M."/>
            <person name="Op den Camp H."/>
            <person name="Overmann J."/>
            <person name="Amann R."/>
            <person name="Jetten M.S.M."/>
            <person name="Mascher T."/>
            <person name="Medema M.H."/>
            <person name="Devos D.P."/>
            <person name="Kaster A.-K."/>
            <person name="Ovreas L."/>
            <person name="Rohde M."/>
            <person name="Galperin M.Y."/>
            <person name="Jogler C."/>
        </authorList>
    </citation>
    <scope>NUCLEOTIDE SEQUENCE [LARGE SCALE GENOMIC DNA]</scope>
    <source>
        <strain evidence="1 2">Pr1d</strain>
    </source>
</reference>
<organism evidence="1 2">
    <name type="scientific">Bythopirellula goksoeyrii</name>
    <dbReference type="NCBI Taxonomy" id="1400387"/>
    <lineage>
        <taxon>Bacteria</taxon>
        <taxon>Pseudomonadati</taxon>
        <taxon>Planctomycetota</taxon>
        <taxon>Planctomycetia</taxon>
        <taxon>Pirellulales</taxon>
        <taxon>Lacipirellulaceae</taxon>
        <taxon>Bythopirellula</taxon>
    </lineage>
</organism>
<evidence type="ECO:0000313" key="1">
    <source>
        <dbReference type="EMBL" id="QEG34986.1"/>
    </source>
</evidence>
<sequence>MVILLLHSSRAEIDWIDKCRRGFSAGGANAIHSYEQDSPGASRLTRGVSAKLAIADAALRCGGKSLRWG</sequence>